<protein>
    <submittedName>
        <fullName evidence="2">Uncharacterized protein LOC111102772</fullName>
    </submittedName>
</protein>
<sequence length="162" mass="17441">MFMWTGTRPGCFLRDEYHLKMNALTLTCVVLALSACLEARRYNSGRPGNGPFPPIPTSPLPCEFGLQIDQQGLCSNFGGAQQCPRGFVCLFGPADEPGPCCLRDNPCRRGTPFQVGGNAVSCDRQSCPSGFRCTRGRSFAVCCPGTGSGPYPRPPRHNSYAG</sequence>
<proteinExistence type="predicted"/>
<dbReference type="KEGG" id="cvn:111102772"/>
<keyword evidence="1" id="KW-1185">Reference proteome</keyword>
<gene>
    <name evidence="2" type="primary">LOC111102772</name>
</gene>
<dbReference type="OrthoDB" id="6189274at2759"/>
<reference evidence="1" key="1">
    <citation type="submission" date="2024-06" db="UniProtKB">
        <authorList>
            <consortium name="RefSeq"/>
        </authorList>
    </citation>
    <scope>NUCLEOTIDE SEQUENCE [LARGE SCALE GENOMIC DNA]</scope>
</reference>
<evidence type="ECO:0000313" key="1">
    <source>
        <dbReference type="Proteomes" id="UP000694844"/>
    </source>
</evidence>
<dbReference type="Pfam" id="PF14625">
    <property type="entry name" value="Lustrin_cystein"/>
    <property type="match status" value="1"/>
</dbReference>
<dbReference type="RefSeq" id="XP_022291348.1">
    <property type="nucleotide sequence ID" value="XM_022435640.1"/>
</dbReference>
<organism evidence="1 2">
    <name type="scientific">Crassostrea virginica</name>
    <name type="common">Eastern oyster</name>
    <dbReference type="NCBI Taxonomy" id="6565"/>
    <lineage>
        <taxon>Eukaryota</taxon>
        <taxon>Metazoa</taxon>
        <taxon>Spiralia</taxon>
        <taxon>Lophotrochozoa</taxon>
        <taxon>Mollusca</taxon>
        <taxon>Bivalvia</taxon>
        <taxon>Autobranchia</taxon>
        <taxon>Pteriomorphia</taxon>
        <taxon>Ostreida</taxon>
        <taxon>Ostreoidea</taxon>
        <taxon>Ostreidae</taxon>
        <taxon>Crassostrea</taxon>
    </lineage>
</organism>
<dbReference type="GeneID" id="111102772"/>
<reference evidence="2" key="2">
    <citation type="submission" date="2025-08" db="UniProtKB">
        <authorList>
            <consortium name="RefSeq"/>
        </authorList>
    </citation>
    <scope>IDENTIFICATION</scope>
    <source>
        <tissue evidence="2">Whole sample</tissue>
    </source>
</reference>
<name>A0A8B8AL72_CRAVI</name>
<evidence type="ECO:0000313" key="2">
    <source>
        <dbReference type="RefSeq" id="XP_022291348.1"/>
    </source>
</evidence>
<accession>A0A8B8AL72</accession>
<dbReference type="InterPro" id="IPR028150">
    <property type="entry name" value="Lustrin_cystein"/>
</dbReference>
<dbReference type="Proteomes" id="UP000694844">
    <property type="component" value="Chromosome 1"/>
</dbReference>
<dbReference type="AlphaFoldDB" id="A0A8B8AL72"/>